<dbReference type="PROSITE" id="PS50893">
    <property type="entry name" value="ABC_TRANSPORTER_2"/>
    <property type="match status" value="1"/>
</dbReference>
<keyword evidence="4 7" id="KW-0067">ATP-binding</keyword>
<evidence type="ECO:0000259" key="5">
    <source>
        <dbReference type="PROSITE" id="PS50893"/>
    </source>
</evidence>
<dbReference type="InterPro" id="IPR005670">
    <property type="entry name" value="PstB-like"/>
</dbReference>
<dbReference type="GO" id="GO:0005315">
    <property type="term" value="F:phosphate transmembrane transporter activity"/>
    <property type="evidence" value="ECO:0007669"/>
    <property type="project" value="InterPro"/>
</dbReference>
<dbReference type="AlphaFoldDB" id="A0A345E9J8"/>
<evidence type="ECO:0000256" key="2">
    <source>
        <dbReference type="ARBA" id="ARBA00022475"/>
    </source>
</evidence>
<dbReference type="GO" id="GO:0005524">
    <property type="term" value="F:ATP binding"/>
    <property type="evidence" value="ECO:0007669"/>
    <property type="project" value="UniProtKB-KW"/>
</dbReference>
<reference evidence="6 9" key="2">
    <citation type="submission" date="2018-07" db="EMBL/GenBank/DDBJ databases">
        <title>Genome sequences of Haloplanus sp. CBA1113.</title>
        <authorList>
            <person name="Kim Y.B."/>
            <person name="Roh S.W."/>
        </authorList>
    </citation>
    <scope>NUCLEOTIDE SEQUENCE [LARGE SCALE GENOMIC DNA]</scope>
    <source>
        <strain evidence="6 9">CBA1113</strain>
    </source>
</reference>
<dbReference type="InterPro" id="IPR003593">
    <property type="entry name" value="AAA+_ATPase"/>
</dbReference>
<feature type="domain" description="ABC transporter" evidence="5">
    <location>
        <begin position="24"/>
        <end position="241"/>
    </location>
</feature>
<sequence>MRAGVQGLDTGANRPHARGLMTHLRADGLSYEVDGERILDGVSLDVASGETVAIVGPSGAGKSSLLRLCNRLDEPTEGTVYLDGTDYRTLPPERLRKRVGLVPQNPALRDGTVRDNVTIGPRLRGESVSEERLAAVLDAVGLAGYADRDAGDLSGGEAQRVAIARTVINDPEVLLLDEPTASLDSAAEAEVERLLADLLASGERTVVLVTHDERQAERLADRVARMADGRIVAVGTPREVIT</sequence>
<dbReference type="GO" id="GO:0016020">
    <property type="term" value="C:membrane"/>
    <property type="evidence" value="ECO:0007669"/>
    <property type="project" value="InterPro"/>
</dbReference>
<dbReference type="GO" id="GO:0035435">
    <property type="term" value="P:phosphate ion transmembrane transport"/>
    <property type="evidence" value="ECO:0007669"/>
    <property type="project" value="InterPro"/>
</dbReference>
<protein>
    <submittedName>
        <fullName evidence="7">Phosphate ABC transporter ATP-binding protein</fullName>
    </submittedName>
</protein>
<dbReference type="InterPro" id="IPR027417">
    <property type="entry name" value="P-loop_NTPase"/>
</dbReference>
<dbReference type="InterPro" id="IPR017871">
    <property type="entry name" value="ABC_transporter-like_CS"/>
</dbReference>
<dbReference type="Pfam" id="PF00005">
    <property type="entry name" value="ABC_tran"/>
    <property type="match status" value="1"/>
</dbReference>
<dbReference type="KEGG" id="haq:DU484_02755"/>
<dbReference type="Proteomes" id="UP000253273">
    <property type="component" value="Chromosome"/>
</dbReference>
<proteinExistence type="predicted"/>
<dbReference type="EMBL" id="CP031150">
    <property type="protein sequence ID" value="AXG05516.1"/>
    <property type="molecule type" value="Genomic_DNA"/>
</dbReference>
<dbReference type="Proteomes" id="UP000252985">
    <property type="component" value="Chromosome"/>
</dbReference>
<dbReference type="Gene3D" id="3.40.50.300">
    <property type="entry name" value="P-loop containing nucleotide triphosphate hydrolases"/>
    <property type="match status" value="1"/>
</dbReference>
<keyword evidence="1" id="KW-0813">Transport</keyword>
<organism evidence="7 8">
    <name type="scientific">Haloplanus rubicundus</name>
    <dbReference type="NCBI Taxonomy" id="1547898"/>
    <lineage>
        <taxon>Archaea</taxon>
        <taxon>Methanobacteriati</taxon>
        <taxon>Methanobacteriota</taxon>
        <taxon>Stenosarchaea group</taxon>
        <taxon>Halobacteria</taxon>
        <taxon>Halobacteriales</taxon>
        <taxon>Haloferacaceae</taxon>
        <taxon>Haloplanus</taxon>
    </lineage>
</organism>
<evidence type="ECO:0000313" key="8">
    <source>
        <dbReference type="Proteomes" id="UP000252985"/>
    </source>
</evidence>
<evidence type="ECO:0000256" key="1">
    <source>
        <dbReference type="ARBA" id="ARBA00022448"/>
    </source>
</evidence>
<dbReference type="PANTHER" id="PTHR43423">
    <property type="entry name" value="ABC TRANSPORTER I FAMILY MEMBER 17"/>
    <property type="match status" value="1"/>
</dbReference>
<keyword evidence="3" id="KW-0547">Nucleotide-binding</keyword>
<accession>A0A345E9J8</accession>
<gene>
    <name evidence="7" type="ORF">DU484_02755</name>
    <name evidence="6" type="ORF">DU500_03160</name>
</gene>
<evidence type="ECO:0000256" key="4">
    <source>
        <dbReference type="ARBA" id="ARBA00022840"/>
    </source>
</evidence>
<accession>A0A345DZZ4</accession>
<keyword evidence="2" id="KW-0472">Membrane</keyword>
<evidence type="ECO:0000313" key="9">
    <source>
        <dbReference type="Proteomes" id="UP000253273"/>
    </source>
</evidence>
<dbReference type="PROSITE" id="PS00211">
    <property type="entry name" value="ABC_TRANSPORTER_1"/>
    <property type="match status" value="1"/>
</dbReference>
<dbReference type="PANTHER" id="PTHR43423:SF1">
    <property type="entry name" value="ABC TRANSPORTER I FAMILY MEMBER 17"/>
    <property type="match status" value="1"/>
</dbReference>
<reference evidence="7 8" key="1">
    <citation type="submission" date="2018-07" db="EMBL/GenBank/DDBJ databases">
        <title>Genome sequences of Haloplanus sp. CBA1112.</title>
        <authorList>
            <person name="Kim Y.B."/>
            <person name="Roh S.W."/>
        </authorList>
    </citation>
    <scope>NUCLEOTIDE SEQUENCE [LARGE SCALE GENOMIC DNA]</scope>
    <source>
        <strain evidence="7 8">CBA1112</strain>
    </source>
</reference>
<evidence type="ECO:0000313" key="7">
    <source>
        <dbReference type="EMBL" id="AXG08870.1"/>
    </source>
</evidence>
<name>A0A345E9J8_9EURY</name>
<dbReference type="CDD" id="cd03260">
    <property type="entry name" value="ABC_PstB_phosphate_transporter"/>
    <property type="match status" value="1"/>
</dbReference>
<keyword evidence="2" id="KW-1003">Cell membrane</keyword>
<keyword evidence="9" id="KW-1185">Reference proteome</keyword>
<dbReference type="SMART" id="SM00382">
    <property type="entry name" value="AAA"/>
    <property type="match status" value="1"/>
</dbReference>
<dbReference type="EMBL" id="CP031148">
    <property type="protein sequence ID" value="AXG08870.1"/>
    <property type="molecule type" value="Genomic_DNA"/>
</dbReference>
<dbReference type="SUPFAM" id="SSF52540">
    <property type="entry name" value="P-loop containing nucleoside triphosphate hydrolases"/>
    <property type="match status" value="1"/>
</dbReference>
<evidence type="ECO:0000256" key="3">
    <source>
        <dbReference type="ARBA" id="ARBA00022741"/>
    </source>
</evidence>
<dbReference type="InterPro" id="IPR003439">
    <property type="entry name" value="ABC_transporter-like_ATP-bd"/>
</dbReference>
<dbReference type="KEGG" id="haj:DU500_03160"/>
<dbReference type="GO" id="GO:0016887">
    <property type="term" value="F:ATP hydrolysis activity"/>
    <property type="evidence" value="ECO:0007669"/>
    <property type="project" value="InterPro"/>
</dbReference>
<evidence type="ECO:0000313" key="6">
    <source>
        <dbReference type="EMBL" id="AXG05516.1"/>
    </source>
</evidence>